<name>A0A1G5KJN2_9FIRM</name>
<evidence type="ECO:0000256" key="2">
    <source>
        <dbReference type="SAM" id="SignalP"/>
    </source>
</evidence>
<accession>A0A1G5KJN2</accession>
<gene>
    <name evidence="4" type="ORF">SAMN03080606_03510</name>
</gene>
<organism evidence="4 5">
    <name type="scientific">Alkaliphilus peptidifermentans DSM 18978</name>
    <dbReference type="NCBI Taxonomy" id="1120976"/>
    <lineage>
        <taxon>Bacteria</taxon>
        <taxon>Bacillati</taxon>
        <taxon>Bacillota</taxon>
        <taxon>Clostridia</taxon>
        <taxon>Peptostreptococcales</taxon>
        <taxon>Natronincolaceae</taxon>
        <taxon>Alkaliphilus</taxon>
    </lineage>
</organism>
<dbReference type="InterPro" id="IPR001119">
    <property type="entry name" value="SLH_dom"/>
</dbReference>
<keyword evidence="2" id="KW-0732">Signal</keyword>
<dbReference type="RefSeq" id="WP_091546124.1">
    <property type="nucleotide sequence ID" value="NZ_FMUS01000027.1"/>
</dbReference>
<dbReference type="AlphaFoldDB" id="A0A1G5KJN2"/>
<dbReference type="OrthoDB" id="2473368at2"/>
<dbReference type="InterPro" id="IPR032599">
    <property type="entry name" value="YcdB/YcdC_rep_domain"/>
</dbReference>
<feature type="chain" id="PRO_5039451479" evidence="2">
    <location>
        <begin position="24"/>
        <end position="769"/>
    </location>
</feature>
<feature type="signal peptide" evidence="2">
    <location>
        <begin position="1"/>
        <end position="23"/>
    </location>
</feature>
<dbReference type="Pfam" id="PF00395">
    <property type="entry name" value="SLH"/>
    <property type="match status" value="1"/>
</dbReference>
<evidence type="ECO:0000259" key="3">
    <source>
        <dbReference type="PROSITE" id="PS51272"/>
    </source>
</evidence>
<proteinExistence type="predicted"/>
<sequence length="769" mass="88804">MKLKKAFSILLVFAMLLSSLGFAAAFDEAVEVIVVDEKEAYYEDYMPFDYGMQAPTNSNLSQSAAEGIMKFHVSSIFDIDLDDEFQVSVEYREDWNNPGKFVWSMYAYKYNRNTSMSLDVSIDDETGDLTSIYKWDHNREEQNRVTQYTKDELQSVAYDFLKKVNGDLIGKLELQEEPIYSTYYYGSGLNPTQYRYNYVRKENGIVVSGNGINIGVDSGNGKVVSYSYNWSDIKFPNMKDIISEDEARSIFGDELTLQLSYLPVRSNFRYYDDKPSEIKLVYTPVLEGGHMIDAITGNIINHQGETVEEVRKIDVTPSQKAEFQGLEKEKRAKELDKNEVTQMVQTVVKEFFQQESKIQNTRYSSYNDRKIWNVDFTLEENEHMYGYISIDAITGDILNLYYYNYMRWDMYDMPEETAFGGISQEDAYAKAIEIMKSLYPDKLKDVKTEMTLYDYGYNQEYYFNFNRLVNGIEYPHNSISVSLNKSTGQLQSVYMNWHEAEFPKAEGLLSEDTVLAKYIDDSVLQLQFTQIYSHDWRMAPEMKLVYVNLGKDNYGFYRNIDAKTGEYLDWNGESMKEQKSKQENIDSIIKGHEAEKELKIMIDAGIIDLDNFQLDSAIPKKEILKMMVNARGFGPYMIEDAGDLNFTDIDESDEYYQYIQGAIIYGLLENKEEALNLDETVTREELAEMLMKMAQLENIAKAKDIFVVPVKDSGDINPDLMGYVALAYGLDIVKGSGENYSPNKTVTLIEVAIGIYRTFKNFGATYYYY</sequence>
<dbReference type="Pfam" id="PF16244">
    <property type="entry name" value="DUF4901"/>
    <property type="match status" value="2"/>
</dbReference>
<evidence type="ECO:0000313" key="4">
    <source>
        <dbReference type="EMBL" id="SCZ00159.1"/>
    </source>
</evidence>
<evidence type="ECO:0000256" key="1">
    <source>
        <dbReference type="ARBA" id="ARBA00022737"/>
    </source>
</evidence>
<evidence type="ECO:0000313" key="5">
    <source>
        <dbReference type="Proteomes" id="UP000198636"/>
    </source>
</evidence>
<reference evidence="4 5" key="1">
    <citation type="submission" date="2016-10" db="EMBL/GenBank/DDBJ databases">
        <authorList>
            <person name="de Groot N.N."/>
        </authorList>
    </citation>
    <scope>NUCLEOTIDE SEQUENCE [LARGE SCALE GENOMIC DNA]</scope>
    <source>
        <strain evidence="4 5">DSM 18978</strain>
    </source>
</reference>
<keyword evidence="5" id="KW-1185">Reference proteome</keyword>
<dbReference type="STRING" id="1120976.SAMN03080606_03510"/>
<dbReference type="PROSITE" id="PS51272">
    <property type="entry name" value="SLH"/>
    <property type="match status" value="1"/>
</dbReference>
<feature type="domain" description="SLH" evidence="3">
    <location>
        <begin position="642"/>
        <end position="704"/>
    </location>
</feature>
<dbReference type="EMBL" id="FMUS01000027">
    <property type="protein sequence ID" value="SCZ00159.1"/>
    <property type="molecule type" value="Genomic_DNA"/>
</dbReference>
<protein>
    <submittedName>
        <fullName evidence="4">S-layer homology domain-containing protein</fullName>
    </submittedName>
</protein>
<keyword evidence="1" id="KW-0677">Repeat</keyword>
<dbReference type="Proteomes" id="UP000198636">
    <property type="component" value="Unassembled WGS sequence"/>
</dbReference>